<evidence type="ECO:0000313" key="8">
    <source>
        <dbReference type="WBParaSite" id="MCU_010334-RA"/>
    </source>
</evidence>
<dbReference type="Pfam" id="PF07645">
    <property type="entry name" value="EGF_CA"/>
    <property type="match status" value="10"/>
</dbReference>
<feature type="domain" description="EGF-like" evidence="7">
    <location>
        <begin position="1375"/>
        <end position="1417"/>
    </location>
</feature>
<dbReference type="CDD" id="cd00054">
    <property type="entry name" value="EGF_CA"/>
    <property type="match status" value="1"/>
</dbReference>
<feature type="domain" description="EGF-like" evidence="7">
    <location>
        <begin position="1341"/>
        <end position="1373"/>
    </location>
</feature>
<feature type="disulfide bond" evidence="5">
    <location>
        <begin position="1193"/>
        <end position="1203"/>
    </location>
</feature>
<dbReference type="SUPFAM" id="SSF57184">
    <property type="entry name" value="Growth factor receptor domain"/>
    <property type="match status" value="7"/>
</dbReference>
<dbReference type="InterPro" id="IPR001881">
    <property type="entry name" value="EGF-like_Ca-bd_dom"/>
</dbReference>
<dbReference type="PROSITE" id="PS01186">
    <property type="entry name" value="EGF_2"/>
    <property type="match status" value="11"/>
</dbReference>
<feature type="domain" description="EGF-like" evidence="7">
    <location>
        <begin position="1142"/>
        <end position="1185"/>
    </location>
</feature>
<feature type="domain" description="EGF-like" evidence="7">
    <location>
        <begin position="1295"/>
        <end position="1337"/>
    </location>
</feature>
<evidence type="ECO:0000256" key="2">
    <source>
        <dbReference type="ARBA" id="ARBA00022729"/>
    </source>
</evidence>
<evidence type="ECO:0000256" key="4">
    <source>
        <dbReference type="ARBA" id="ARBA00023157"/>
    </source>
</evidence>
<feature type="disulfide bond" evidence="5">
    <location>
        <begin position="1363"/>
        <end position="1372"/>
    </location>
</feature>
<feature type="disulfide bond" evidence="5">
    <location>
        <begin position="1345"/>
        <end position="1355"/>
    </location>
</feature>
<keyword evidence="1 5" id="KW-0245">EGF-like domain</keyword>
<dbReference type="PROSITE" id="PS01187">
    <property type="entry name" value="EGF_CA"/>
    <property type="match status" value="5"/>
</dbReference>
<evidence type="ECO:0000256" key="5">
    <source>
        <dbReference type="PROSITE-ProRule" id="PRU00076"/>
    </source>
</evidence>
<feature type="domain" description="EGF-like" evidence="7">
    <location>
        <begin position="610"/>
        <end position="651"/>
    </location>
</feature>
<dbReference type="PROSITE" id="PS50026">
    <property type="entry name" value="EGF_3"/>
    <property type="match status" value="17"/>
</dbReference>
<dbReference type="GO" id="GO:0005509">
    <property type="term" value="F:calcium ion binding"/>
    <property type="evidence" value="ECO:0007669"/>
    <property type="project" value="InterPro"/>
</dbReference>
<reference evidence="8" key="1">
    <citation type="submission" date="2019-11" db="UniProtKB">
        <authorList>
            <consortium name="WormBaseParasite"/>
        </authorList>
    </citation>
    <scope>IDENTIFICATION</scope>
</reference>
<dbReference type="PANTHER" id="PTHR24050">
    <property type="entry name" value="PA14 DOMAIN-CONTAINING PROTEIN"/>
    <property type="match status" value="1"/>
</dbReference>
<dbReference type="InterPro" id="IPR049883">
    <property type="entry name" value="NOTCH1_EGF-like"/>
</dbReference>
<dbReference type="SMART" id="SM00181">
    <property type="entry name" value="EGF"/>
    <property type="match status" value="31"/>
</dbReference>
<dbReference type="InterPro" id="IPR009030">
    <property type="entry name" value="Growth_fac_rcpt_cys_sf"/>
</dbReference>
<dbReference type="FunFam" id="2.10.25.10:FF:000240">
    <property type="entry name" value="Vitamin K-dependent protein S"/>
    <property type="match status" value="1"/>
</dbReference>
<feature type="domain" description="EGF-like" evidence="7">
    <location>
        <begin position="309"/>
        <end position="345"/>
    </location>
</feature>
<feature type="disulfide bond" evidence="5">
    <location>
        <begin position="222"/>
        <end position="232"/>
    </location>
</feature>
<feature type="disulfide bond" evidence="5">
    <location>
        <begin position="899"/>
        <end position="908"/>
    </location>
</feature>
<feature type="disulfide bond" evidence="5">
    <location>
        <begin position="1130"/>
        <end position="1139"/>
    </location>
</feature>
<dbReference type="InterPro" id="IPR000742">
    <property type="entry name" value="EGF"/>
</dbReference>
<evidence type="ECO:0000256" key="1">
    <source>
        <dbReference type="ARBA" id="ARBA00022536"/>
    </source>
</evidence>
<dbReference type="InterPro" id="IPR018097">
    <property type="entry name" value="EGF_Ca-bd_CS"/>
</dbReference>
<accession>A0A5K3FQQ2</accession>
<dbReference type="InterPro" id="IPR000152">
    <property type="entry name" value="EGF-type_Asp/Asn_hydroxyl_site"/>
</dbReference>
<organism evidence="8">
    <name type="scientific">Mesocestoides corti</name>
    <name type="common">Flatworm</name>
    <dbReference type="NCBI Taxonomy" id="53468"/>
    <lineage>
        <taxon>Eukaryota</taxon>
        <taxon>Metazoa</taxon>
        <taxon>Spiralia</taxon>
        <taxon>Lophotrochozoa</taxon>
        <taxon>Platyhelminthes</taxon>
        <taxon>Cestoda</taxon>
        <taxon>Eucestoda</taxon>
        <taxon>Cyclophyllidea</taxon>
        <taxon>Mesocestoididae</taxon>
        <taxon>Mesocestoides</taxon>
    </lineage>
</organism>
<evidence type="ECO:0000256" key="6">
    <source>
        <dbReference type="SAM" id="SignalP"/>
    </source>
</evidence>
<feature type="signal peptide" evidence="6">
    <location>
        <begin position="1"/>
        <end position="17"/>
    </location>
</feature>
<feature type="disulfide bond" evidence="5">
    <location>
        <begin position="1108"/>
        <end position="1118"/>
    </location>
</feature>
<feature type="domain" description="EGF-like" evidence="7">
    <location>
        <begin position="685"/>
        <end position="726"/>
    </location>
</feature>
<feature type="domain" description="EGF-like" evidence="7">
    <location>
        <begin position="953"/>
        <end position="987"/>
    </location>
</feature>
<dbReference type="PROSITE" id="PS00010">
    <property type="entry name" value="ASX_HYDROXYL"/>
    <property type="match status" value="10"/>
</dbReference>
<keyword evidence="3" id="KW-0677">Repeat</keyword>
<name>A0A5K3FQQ2_MESCO</name>
<sequence>MLWFLFPLIALFQLVFTRNDASHSEVARIINQQVDNSQSLDIINFRPQRPTDKLTTYVGVADVGGSAVHELEEMRPPRRLSPGLQWNEEGQYWGYQQSSPANPNLDEGVCVPPYCIPAVCSDTGAGDLCPQKCVTQNCDIGCFPSCIAGSQCIRNICYCDAFRRATECNLISSLDCQNFFSLTCSVGCFKPSTLTPPSGCDCAIPFHVLLQPMCATESQLRCPNNCSGNGFCDQKTGQCICNLGSTGPSCSSKDYCVITSGQPPCEYGCVSLNETRLCTCPSPLVLQPDGVSCDNPCPPGLTGPQCSYDIDECLTGIHGCQYYCVNTFGSYECRCPPGMTLNLQDNRTCLGQTCDPPCIPDQGECVLGGVCECRSGFQGPSCEFDVDECITGISGCDHDCINTFGSFRCLCRPGFELDHRDNKTCFAKGCNPSCVSGQGECIDGRCKCYEGFQGNACENDLDECAYGQHNCQDRCVNTHGSFRCECRRGYEVDPRDNRSCIPRQCDPQCIPGQGICVEGHCQCIKGFRGLACEEDVDECRDGTHNCEHKCLNTHGSFECACLEGYRPSQLDSSRCDRVKCEPDCVSGQGDCQSGICVCRPGFTGHLCDQDVDECREELHNCEHECVNLHGSYKCKCREGYRISSSDPRRCEPITCEPSCIKGQGFCHKGVCECRTGYTGKACERDIDECSEGKHDCQHRCINRVGSFECVCNKGYRPVPTDSSRCEPLPCEPECVPGQGACRQGKCECRKGFAGEACERDVDECIESRHGCEQICVNNHGSYECACYEGYQQSSQDPKRCEPVRCQADCVPGQGVCWKGACHCNPGFAGESCKEDIDECKLKLDKCEHTCVNTWGSYKCECDFGYEVSLENPHKCIPSKCTSNCVPGKGDCDEYGRCICRPGYEGPYCQHEADVCSTGHHECEHICVSLPGGRHICRCYPGYSPDPQQPHRCVAVGCDPPCKAGQGVCIPHINECRCFAGYGGDRCELNVDRSEEKQECGCSHICVGTPDSFHCECPPGMHLASNSTTSCVKDTRCNPPCWPGRGVCVDTNCCKCYEGFAGRYCEIVYNACKAFRPCQQQCVNQGDGKYECHCWPGFVPALPNNATTCKHACRPGVDCFNGHCVEGRCVCKQGFTGKKCDEDIDECQGEGSIHARCEHRCVNTPGSYECQCNLGYTLQPDGFSCQKNEAQNDCPSECLNNGVCGSGCKCPDGFRGPLCEEVIDVCKEEAPCEQLCYNKPNGGYLCACREGYELNLDGFSCDPSEVCDPPCSGSSKCIHGRCICPVGLQGPQCNLDVDECSMPAHVHGCLHGCWNTFGSYECICPPGYTRLPDKRTCLVTDSEDGCSRICRNGGVCKGDNECSCPRGFEGPDCGQDIDECATLAPCDPDHSICINRYGGYECVCRPGYILLLDGRHCIPEERARQAPHLIFRGRGTKGVMMGRKIRNLL</sequence>
<evidence type="ECO:0000259" key="7">
    <source>
        <dbReference type="PROSITE" id="PS50026"/>
    </source>
</evidence>
<dbReference type="FunFam" id="2.10.25.10:FF:000038">
    <property type="entry name" value="Fibrillin 2"/>
    <property type="match status" value="2"/>
</dbReference>
<feature type="chain" id="PRO_5024354369" evidence="6">
    <location>
        <begin position="18"/>
        <end position="1448"/>
    </location>
</feature>
<dbReference type="Gene3D" id="2.10.25.10">
    <property type="entry name" value="Laminin"/>
    <property type="match status" value="17"/>
</dbReference>
<feature type="disulfide bond" evidence="5">
    <location>
        <begin position="977"/>
        <end position="986"/>
    </location>
</feature>
<dbReference type="PROSITE" id="PS00022">
    <property type="entry name" value="EGF_1"/>
    <property type="match status" value="8"/>
</dbReference>
<feature type="disulfide bond" evidence="5">
    <location>
        <begin position="373"/>
        <end position="382"/>
    </location>
</feature>
<proteinExistence type="predicted"/>
<dbReference type="SUPFAM" id="SSF57196">
    <property type="entry name" value="EGF/Laminin"/>
    <property type="match status" value="4"/>
</dbReference>
<feature type="domain" description="EGF-like" evidence="7">
    <location>
        <begin position="218"/>
        <end position="251"/>
    </location>
</feature>
<dbReference type="InterPro" id="IPR052235">
    <property type="entry name" value="Nephronectin_domain"/>
</dbReference>
<feature type="disulfide bond" evidence="5">
    <location>
        <begin position="1209"/>
        <end position="1218"/>
    </location>
</feature>
<feature type="domain" description="EGF-like" evidence="7">
    <location>
        <begin position="385"/>
        <end position="421"/>
    </location>
</feature>
<feature type="domain" description="EGF-like" evidence="7">
    <location>
        <begin position="1189"/>
        <end position="1219"/>
    </location>
</feature>
<feature type="domain" description="EGF-like" evidence="7">
    <location>
        <begin position="535"/>
        <end position="576"/>
    </location>
</feature>
<keyword evidence="2 6" id="KW-0732">Signal</keyword>
<dbReference type="Pfam" id="PF14670">
    <property type="entry name" value="FXa_inhibition"/>
    <property type="match status" value="1"/>
</dbReference>
<dbReference type="WBParaSite" id="MCU_010334-RA">
    <property type="protein sequence ID" value="MCU_010334-RA"/>
    <property type="gene ID" value="MCU_010334"/>
</dbReference>
<feature type="domain" description="EGF-like" evidence="7">
    <location>
        <begin position="835"/>
        <end position="871"/>
    </location>
</feature>
<feature type="domain" description="EGF-like" evidence="7">
    <location>
        <begin position="1104"/>
        <end position="1140"/>
    </location>
</feature>
<dbReference type="SMART" id="SM00179">
    <property type="entry name" value="EGF_CA"/>
    <property type="match status" value="15"/>
</dbReference>
<feature type="disulfide bond" evidence="5">
    <location>
        <begin position="241"/>
        <end position="250"/>
    </location>
</feature>
<keyword evidence="4 5" id="KW-1015">Disulfide bond</keyword>
<feature type="domain" description="EGF-like" evidence="7">
    <location>
        <begin position="350"/>
        <end position="383"/>
    </location>
</feature>
<dbReference type="PANTHER" id="PTHR24050:SF28">
    <property type="entry name" value="UROMODULIN-LIKE"/>
    <property type="match status" value="1"/>
</dbReference>
<feature type="domain" description="EGF-like" evidence="7">
    <location>
        <begin position="876"/>
        <end position="909"/>
    </location>
</feature>
<feature type="domain" description="EGF-like" evidence="7">
    <location>
        <begin position="460"/>
        <end position="501"/>
    </location>
</feature>
<evidence type="ECO:0000256" key="3">
    <source>
        <dbReference type="ARBA" id="ARBA00022737"/>
    </source>
</evidence>
<protein>
    <submittedName>
        <fullName evidence="8">Tenascin</fullName>
    </submittedName>
</protein>
<comment type="caution">
    <text evidence="5">Lacks conserved residue(s) required for the propagation of feature annotation.</text>
</comment>
<dbReference type="PRINTS" id="PR00011">
    <property type="entry name" value="EGFLAMININ"/>
</dbReference>